<feature type="domain" description="Response regulatory" evidence="20">
    <location>
        <begin position="1502"/>
        <end position="1618"/>
    </location>
</feature>
<dbReference type="PANTHER" id="PTHR45339:SF1">
    <property type="entry name" value="HYBRID SIGNAL TRANSDUCTION HISTIDINE KINASE J"/>
    <property type="match status" value="1"/>
</dbReference>
<dbReference type="EMBL" id="AUYB01000148">
    <property type="protein sequence ID" value="KZN30645.1"/>
    <property type="molecule type" value="Genomic_DNA"/>
</dbReference>
<dbReference type="SUPFAM" id="SSF55874">
    <property type="entry name" value="ATPase domain of HSP90 chaperone/DNA topoisomerase II/histidine kinase"/>
    <property type="match status" value="1"/>
</dbReference>
<dbReference type="Gene3D" id="3.30.450.40">
    <property type="match status" value="1"/>
</dbReference>
<dbReference type="PATRIC" id="fig|1365250.3.peg.4861"/>
<evidence type="ECO:0000256" key="17">
    <source>
        <dbReference type="PROSITE-ProRule" id="PRU00169"/>
    </source>
</evidence>
<dbReference type="NCBIfam" id="TIGR00229">
    <property type="entry name" value="sensory_box"/>
    <property type="match status" value="1"/>
</dbReference>
<dbReference type="InterPro" id="IPR000700">
    <property type="entry name" value="PAS-assoc_C"/>
</dbReference>
<dbReference type="Pfam" id="PF13185">
    <property type="entry name" value="GAF_2"/>
    <property type="match status" value="1"/>
</dbReference>
<dbReference type="Gene3D" id="3.30.565.10">
    <property type="entry name" value="Histidine kinase-like ATPase, C-terminal domain"/>
    <property type="match status" value="1"/>
</dbReference>
<dbReference type="SUPFAM" id="SSF63829">
    <property type="entry name" value="Calcium-dependent phosphotriesterase"/>
    <property type="match status" value="3"/>
</dbReference>
<dbReference type="FunFam" id="3.30.565.10:FF:000010">
    <property type="entry name" value="Sensor histidine kinase RcsC"/>
    <property type="match status" value="1"/>
</dbReference>
<evidence type="ECO:0000256" key="7">
    <source>
        <dbReference type="ARBA" id="ARBA00022692"/>
    </source>
</evidence>
<dbReference type="InterPro" id="IPR011123">
    <property type="entry name" value="Y_Y_Y"/>
</dbReference>
<comment type="catalytic activity">
    <reaction evidence="1">
        <text>ATP + protein L-histidine = ADP + protein N-phospho-L-histidine.</text>
        <dbReference type="EC" id="2.7.13.3"/>
    </reaction>
</comment>
<dbReference type="Gene3D" id="2.60.40.10">
    <property type="entry name" value="Immunoglobulins"/>
    <property type="match status" value="1"/>
</dbReference>
<dbReference type="InterPro" id="IPR029016">
    <property type="entry name" value="GAF-like_dom_sf"/>
</dbReference>
<dbReference type="InterPro" id="IPR005467">
    <property type="entry name" value="His_kinase_dom"/>
</dbReference>
<dbReference type="SUPFAM" id="SSF52172">
    <property type="entry name" value="CheY-like"/>
    <property type="match status" value="2"/>
</dbReference>
<dbReference type="CDD" id="cd00082">
    <property type="entry name" value="HisKA"/>
    <property type="match status" value="1"/>
</dbReference>
<feature type="modified residue" description="4-aspartylphosphate" evidence="17">
    <location>
        <position position="1415"/>
    </location>
</feature>
<dbReference type="GO" id="GO:0005886">
    <property type="term" value="C:plasma membrane"/>
    <property type="evidence" value="ECO:0007669"/>
    <property type="project" value="UniProtKB-SubCell"/>
</dbReference>
<evidence type="ECO:0000259" key="19">
    <source>
        <dbReference type="PROSITE" id="PS50109"/>
    </source>
</evidence>
<keyword evidence="12" id="KW-0902">Two-component regulatory system</keyword>
<keyword evidence="13" id="KW-0472">Membrane</keyword>
<evidence type="ECO:0000256" key="16">
    <source>
        <dbReference type="PROSITE-ProRule" id="PRU00110"/>
    </source>
</evidence>
<feature type="domain" description="PAS" evidence="21">
    <location>
        <begin position="978"/>
        <end position="1054"/>
    </location>
</feature>
<dbReference type="SMART" id="SM00387">
    <property type="entry name" value="HATPase_c"/>
    <property type="match status" value="1"/>
</dbReference>
<evidence type="ECO:0000256" key="12">
    <source>
        <dbReference type="ARBA" id="ARBA00023012"/>
    </source>
</evidence>
<dbReference type="InterPro" id="IPR011110">
    <property type="entry name" value="Reg_prop"/>
</dbReference>
<organism evidence="24 25">
    <name type="scientific">Pseudoalteromonas luteoviolacea DSM 6061</name>
    <dbReference type="NCBI Taxonomy" id="1365250"/>
    <lineage>
        <taxon>Bacteria</taxon>
        <taxon>Pseudomonadati</taxon>
        <taxon>Pseudomonadota</taxon>
        <taxon>Gammaproteobacteria</taxon>
        <taxon>Alteromonadales</taxon>
        <taxon>Pseudoalteromonadaceae</taxon>
        <taxon>Pseudoalteromonas</taxon>
    </lineage>
</organism>
<gene>
    <name evidence="24" type="ORF">N475_24275</name>
</gene>
<keyword evidence="10" id="KW-0067">ATP-binding</keyword>
<evidence type="ECO:0000259" key="22">
    <source>
        <dbReference type="PROSITE" id="PS50113"/>
    </source>
</evidence>
<dbReference type="Pfam" id="PF00072">
    <property type="entry name" value="Response_reg"/>
    <property type="match status" value="1"/>
</dbReference>
<dbReference type="InterPro" id="IPR036097">
    <property type="entry name" value="HisK_dim/P_sf"/>
</dbReference>
<comment type="subunit">
    <text evidence="14">At low DSF concentrations, interacts with RpfF.</text>
</comment>
<dbReference type="Proteomes" id="UP000076643">
    <property type="component" value="Unassembled WGS sequence"/>
</dbReference>
<feature type="domain" description="Response regulatory" evidence="20">
    <location>
        <begin position="1366"/>
        <end position="1478"/>
    </location>
</feature>
<dbReference type="Pfam" id="PF07495">
    <property type="entry name" value="Y_Y_Y"/>
    <property type="match status" value="1"/>
</dbReference>
<sequence>MKPLRLLLVVVSSFVLVASKLCWAQIKVESISAYNGLANPQIYAVSKDPQGFMWFGSADGVKRYDGYEFISFNHDPNDPNSLSANSVGALLFDKQGRLWAGTWGGGLNLFVREQQHFVHFKHDPNELTSLGANKVQSLFESRDGTLWVGTSGGGLNRMREDGQSFERFVHVDNDPSSIGNDRVWSISEDLNGGIWAGTSNGLYRLDRDTGKFQGFGVAENSLDHAEVRQVSVDELGQIWVATRTSFGLFNPNINEYKTYNLPTGTLPSVTRLMHFNGDILLATFAGIYRFSPRLEQFLSPIPNSKLALLQNRDVRQVLVDDSGLLWAATRYSGVQKVFPNPPAFMSWQDYLQDELLSGLFNQVLTAEMAAQGGVWLGTGRGLVHFDGKETFIPFADAETLQGNYRLRIHSLARDEAGQLFAGTSFGLYKVDELNKKLELVTLSWLQDSRRSVEHVSFDRAGEMWLVLSGRDGMVRWNRNTDEKRNYIPQQDLEFVFHDSEGQVWAGTDGEGVFRVDPSNGKFEQFTAYGNKVGPNGNYVTHAMQQGNQVWLATNRGVTSFDLASKAFKQYVNTASQVNFAVKSIVSDEEGFLWFASASGVFKFDPTYGIFHQFTTNDGLINHHFLARSFVKFEDRILFGSIDGITGFNPKSVRVNTSAPPVAFTQAFVDGKAIDIQSGRVLLNHNDKNLSIHFAALDYQATGDNRYRTWLDGYHEGWSATTPDHTVNYRELPPGEYQLKVQGSNNHGVWNQTGIELTIVSVPAWYQTLWFRITLPVLMVILLLFLFWLRVKQLRANSLELEQKIARRTRDIVVLGEVGKEVAATYDMHVISETIYNHLSTILHCEFFAVGVFYEEQQYIDYIYAMQQGELYEALESHTKVVSSADVYCVANGKEFYAASDESWQKMDLKACNNLYGEQTKSVFCAPLVVEGKVLGVFTVQSNKPRAYKEVHLNVLRTVANHIAVALANSLSYSELKEAEQRLELAMQGANAGTWEWDCQNDKLVTNTIWSTMLGYQEGELELQYGETINRWRSLLHPDDLGHVEGALQAHLSKQSKTYRAEFRMKTADGGWKWILSMGRSVNINQDSRRKEMFGIHMDISDAKELETALKQAKERAESATQAKSDFLSNMSHEIRTPMNAIIGMSYLALETQLNHKQRNYVEKIHRSAESLLGIINDILDFSKIEAGKLDIEHVEFCLEETIGSCLDVISVKAKEKGLELSAHIDAAIPSHLIGDPLRISQILLNLGSNAVKFTELGGEVLLDVRLESQFDGDITLKFAVIDSGIGMTSEQQAKLFASFSQADTSTTRKYGGTGLGLAISKKLVELMHGEIHCQSALDVGSTFSFTLVVNDALKEPEALTEFDIKNALIIDGNSSSSRNLQSCLSRFEIDAQCAVSFQATDLVEQAGEKDAVFIDARIENEIGLLKQLRANGNETPCIVMPLYEFQPIEAYLESFGSTTYLQKPFLPTAVYGCLQRVLGLQNDTVMTEGELKSSRTSLAGAHLLLVEDNDLNQELAIALLTGQGISVEVAEHGAQALEKLATNRFDGVLMDCQMPVMDGYTATRKIREQAQYASLPIIAMTASVMMDNQEAALACGMNDIIGKPLNVEKMFATLQKWIVVSNNSIQTAEQPAERVNSESGYPIIEGIDNQVAKSISQGDVALFTRLLKRFSDKHQHFTQHFDEALQEASTDPDAPMRCAHTLKGTAGNIGATGVQAVAGELESACAEGLPVEEVIERVHSQLDPLIENINLVLLGLSSEQPELSNEIQVQISQEEIEQKLVTLTTLLADYDTDAIDLVGELLPVYQGTEFFDSFNKLNLLIDDYDFDAANELLTQIKPKLLVQEQA</sequence>
<dbReference type="InterPro" id="IPR003018">
    <property type="entry name" value="GAF"/>
</dbReference>
<dbReference type="Gene3D" id="1.10.287.130">
    <property type="match status" value="1"/>
</dbReference>
<comment type="subcellular location">
    <subcellularLocation>
        <location evidence="2">Cell membrane</location>
        <topology evidence="2">Multi-pass membrane protein</topology>
    </subcellularLocation>
</comment>
<evidence type="ECO:0000313" key="24">
    <source>
        <dbReference type="EMBL" id="KZN30645.1"/>
    </source>
</evidence>
<evidence type="ECO:0000313" key="25">
    <source>
        <dbReference type="Proteomes" id="UP000076643"/>
    </source>
</evidence>
<evidence type="ECO:0000256" key="15">
    <source>
        <dbReference type="ARBA" id="ARBA00068150"/>
    </source>
</evidence>
<dbReference type="CDD" id="cd00130">
    <property type="entry name" value="PAS"/>
    <property type="match status" value="1"/>
</dbReference>
<dbReference type="PANTHER" id="PTHR45339">
    <property type="entry name" value="HYBRID SIGNAL TRANSDUCTION HISTIDINE KINASE J"/>
    <property type="match status" value="1"/>
</dbReference>
<dbReference type="CDD" id="cd17546">
    <property type="entry name" value="REC_hyHK_CKI1_RcsC-like"/>
    <property type="match status" value="1"/>
</dbReference>
<dbReference type="InterPro" id="IPR036890">
    <property type="entry name" value="HATPase_C_sf"/>
</dbReference>
<dbReference type="PROSITE" id="PS50112">
    <property type="entry name" value="PAS"/>
    <property type="match status" value="1"/>
</dbReference>
<dbReference type="SUPFAM" id="SSF47384">
    <property type="entry name" value="Homodimeric domain of signal transducing histidine kinase"/>
    <property type="match status" value="1"/>
</dbReference>
<evidence type="ECO:0000256" key="10">
    <source>
        <dbReference type="ARBA" id="ARBA00022840"/>
    </source>
</evidence>
<dbReference type="Pfam" id="PF00512">
    <property type="entry name" value="HisKA"/>
    <property type="match status" value="1"/>
</dbReference>
<keyword evidence="7" id="KW-0812">Transmembrane</keyword>
<feature type="modified residue" description="Phosphohistidine" evidence="16">
    <location>
        <position position="1700"/>
    </location>
</feature>
<evidence type="ECO:0000256" key="18">
    <source>
        <dbReference type="SAM" id="Coils"/>
    </source>
</evidence>
<dbReference type="CDD" id="cd00088">
    <property type="entry name" value="HPT"/>
    <property type="match status" value="1"/>
</dbReference>
<name>A0A166UGL7_9GAMM</name>
<dbReference type="SUPFAM" id="SSF55785">
    <property type="entry name" value="PYP-like sensor domain (PAS domain)"/>
    <property type="match status" value="1"/>
</dbReference>
<dbReference type="Gene3D" id="3.30.450.20">
    <property type="entry name" value="PAS domain"/>
    <property type="match status" value="1"/>
</dbReference>
<dbReference type="InterPro" id="IPR001789">
    <property type="entry name" value="Sig_transdc_resp-reg_receiver"/>
</dbReference>
<evidence type="ECO:0000259" key="20">
    <source>
        <dbReference type="PROSITE" id="PS50110"/>
    </source>
</evidence>
<evidence type="ECO:0000256" key="6">
    <source>
        <dbReference type="ARBA" id="ARBA00022679"/>
    </source>
</evidence>
<comment type="caution">
    <text evidence="24">The sequence shown here is derived from an EMBL/GenBank/DDBJ whole genome shotgun (WGS) entry which is preliminary data.</text>
</comment>
<dbReference type="InterPro" id="IPR011006">
    <property type="entry name" value="CheY-like_superfamily"/>
</dbReference>
<keyword evidence="25" id="KW-1185">Reference proteome</keyword>
<dbReference type="Pfam" id="PF02518">
    <property type="entry name" value="HATPase_c"/>
    <property type="match status" value="1"/>
</dbReference>
<dbReference type="Pfam" id="PF01627">
    <property type="entry name" value="Hpt"/>
    <property type="match status" value="1"/>
</dbReference>
<evidence type="ECO:0000256" key="5">
    <source>
        <dbReference type="ARBA" id="ARBA00022553"/>
    </source>
</evidence>
<evidence type="ECO:0000256" key="8">
    <source>
        <dbReference type="ARBA" id="ARBA00022741"/>
    </source>
</evidence>
<dbReference type="PROSITE" id="PS50109">
    <property type="entry name" value="HIS_KIN"/>
    <property type="match status" value="1"/>
</dbReference>
<dbReference type="SUPFAM" id="SSF55781">
    <property type="entry name" value="GAF domain-like"/>
    <property type="match status" value="1"/>
</dbReference>
<dbReference type="SUPFAM" id="SSF47226">
    <property type="entry name" value="Histidine-containing phosphotransfer domain, HPT domain"/>
    <property type="match status" value="1"/>
</dbReference>
<dbReference type="InterPro" id="IPR001610">
    <property type="entry name" value="PAC"/>
</dbReference>
<dbReference type="InterPro" id="IPR004358">
    <property type="entry name" value="Sig_transdc_His_kin-like_C"/>
</dbReference>
<dbReference type="SMART" id="SM00448">
    <property type="entry name" value="REC"/>
    <property type="match status" value="1"/>
</dbReference>
<keyword evidence="5 17" id="KW-0597">Phosphoprotein</keyword>
<dbReference type="RefSeq" id="WP_063366039.1">
    <property type="nucleotide sequence ID" value="NZ_AQHB01000039.1"/>
</dbReference>
<dbReference type="PROSITE" id="PS50894">
    <property type="entry name" value="HPT"/>
    <property type="match status" value="1"/>
</dbReference>
<dbReference type="CDD" id="cd16922">
    <property type="entry name" value="HATPase_EvgS-ArcB-TorS-like"/>
    <property type="match status" value="1"/>
</dbReference>
<dbReference type="PROSITE" id="PS50110">
    <property type="entry name" value="RESPONSE_REGULATORY"/>
    <property type="match status" value="2"/>
</dbReference>
<evidence type="ECO:0000256" key="11">
    <source>
        <dbReference type="ARBA" id="ARBA00022989"/>
    </source>
</evidence>
<keyword evidence="8" id="KW-0547">Nucleotide-binding</keyword>
<evidence type="ECO:0000256" key="1">
    <source>
        <dbReference type="ARBA" id="ARBA00000085"/>
    </source>
</evidence>
<dbReference type="InterPro" id="IPR036641">
    <property type="entry name" value="HPT_dom_sf"/>
</dbReference>
<dbReference type="SMART" id="SM00086">
    <property type="entry name" value="PAC"/>
    <property type="match status" value="1"/>
</dbReference>
<dbReference type="Gene3D" id="2.130.10.10">
    <property type="entry name" value="YVTN repeat-like/Quinoprotein amine dehydrogenase"/>
    <property type="match status" value="3"/>
</dbReference>
<dbReference type="InterPro" id="IPR000014">
    <property type="entry name" value="PAS"/>
</dbReference>
<feature type="domain" description="Histidine kinase" evidence="19">
    <location>
        <begin position="1129"/>
        <end position="1351"/>
    </location>
</feature>
<dbReference type="Pfam" id="PF07494">
    <property type="entry name" value="Reg_prop"/>
    <property type="match status" value="2"/>
</dbReference>
<feature type="domain" description="HPt" evidence="23">
    <location>
        <begin position="1659"/>
        <end position="1752"/>
    </location>
</feature>
<dbReference type="FunFam" id="1.10.287.130:FF:000002">
    <property type="entry name" value="Two-component osmosensing histidine kinase"/>
    <property type="match status" value="1"/>
</dbReference>
<dbReference type="InterPro" id="IPR013655">
    <property type="entry name" value="PAS_fold_3"/>
</dbReference>
<dbReference type="Pfam" id="PF08447">
    <property type="entry name" value="PAS_3"/>
    <property type="match status" value="1"/>
</dbReference>
<dbReference type="InterPro" id="IPR003661">
    <property type="entry name" value="HisK_dim/P_dom"/>
</dbReference>
<dbReference type="InterPro" id="IPR015943">
    <property type="entry name" value="WD40/YVTN_repeat-like_dom_sf"/>
</dbReference>
<keyword evidence="18" id="KW-0175">Coiled coil</keyword>
<evidence type="ECO:0000256" key="4">
    <source>
        <dbReference type="ARBA" id="ARBA00022475"/>
    </source>
</evidence>
<feature type="coiled-coil region" evidence="18">
    <location>
        <begin position="1099"/>
        <end position="1129"/>
    </location>
</feature>
<keyword evidence="9" id="KW-0418">Kinase</keyword>
<dbReference type="EC" id="2.7.13.3" evidence="3"/>
<evidence type="ECO:0000256" key="13">
    <source>
        <dbReference type="ARBA" id="ARBA00023136"/>
    </source>
</evidence>
<evidence type="ECO:0000256" key="2">
    <source>
        <dbReference type="ARBA" id="ARBA00004651"/>
    </source>
</evidence>
<evidence type="ECO:0000256" key="9">
    <source>
        <dbReference type="ARBA" id="ARBA00022777"/>
    </source>
</evidence>
<dbReference type="InterPro" id="IPR008207">
    <property type="entry name" value="Sig_transdc_His_kin_Hpt_dom"/>
</dbReference>
<dbReference type="SMART" id="SM00065">
    <property type="entry name" value="GAF"/>
    <property type="match status" value="1"/>
</dbReference>
<protein>
    <recommendedName>
        <fullName evidence="15">Sensory/regulatory protein RpfC</fullName>
        <ecNumber evidence="3">2.7.13.3</ecNumber>
    </recommendedName>
</protein>
<dbReference type="Gene3D" id="3.40.50.2300">
    <property type="match status" value="2"/>
</dbReference>
<feature type="domain" description="PAC" evidence="22">
    <location>
        <begin position="1058"/>
        <end position="1111"/>
    </location>
</feature>
<evidence type="ECO:0000259" key="23">
    <source>
        <dbReference type="PROSITE" id="PS50894"/>
    </source>
</evidence>
<evidence type="ECO:0000259" key="21">
    <source>
        <dbReference type="PROSITE" id="PS50112"/>
    </source>
</evidence>
<evidence type="ECO:0000256" key="14">
    <source>
        <dbReference type="ARBA" id="ARBA00064003"/>
    </source>
</evidence>
<dbReference type="PRINTS" id="PR00344">
    <property type="entry name" value="BCTRLSENSOR"/>
</dbReference>
<dbReference type="GO" id="GO:0000155">
    <property type="term" value="F:phosphorelay sensor kinase activity"/>
    <property type="evidence" value="ECO:0007669"/>
    <property type="project" value="InterPro"/>
</dbReference>
<keyword evidence="4" id="KW-1003">Cell membrane</keyword>
<accession>A0A166UGL7</accession>
<dbReference type="InterPro" id="IPR035965">
    <property type="entry name" value="PAS-like_dom_sf"/>
</dbReference>
<dbReference type="InterPro" id="IPR013783">
    <property type="entry name" value="Ig-like_fold"/>
</dbReference>
<dbReference type="GO" id="GO:0005524">
    <property type="term" value="F:ATP binding"/>
    <property type="evidence" value="ECO:0007669"/>
    <property type="project" value="UniProtKB-KW"/>
</dbReference>
<keyword evidence="11" id="KW-1133">Transmembrane helix</keyword>
<dbReference type="SMART" id="SM00388">
    <property type="entry name" value="HisKA"/>
    <property type="match status" value="1"/>
</dbReference>
<proteinExistence type="predicted"/>
<dbReference type="InterPro" id="IPR003594">
    <property type="entry name" value="HATPase_dom"/>
</dbReference>
<dbReference type="PROSITE" id="PS50113">
    <property type="entry name" value="PAC"/>
    <property type="match status" value="1"/>
</dbReference>
<reference evidence="24 25" key="1">
    <citation type="submission" date="2013-07" db="EMBL/GenBank/DDBJ databases">
        <title>Comparative Genomic and Metabolomic Analysis of Twelve Strains of Pseudoalteromonas luteoviolacea.</title>
        <authorList>
            <person name="Vynne N.G."/>
            <person name="Mansson M."/>
            <person name="Gram L."/>
        </authorList>
    </citation>
    <scope>NUCLEOTIDE SEQUENCE [LARGE SCALE GENOMIC DNA]</scope>
    <source>
        <strain evidence="24 25">DSM 6061</strain>
    </source>
</reference>
<dbReference type="Gene3D" id="1.20.120.160">
    <property type="entry name" value="HPT domain"/>
    <property type="match status" value="1"/>
</dbReference>
<feature type="modified residue" description="4-aspartylphosphate" evidence="17">
    <location>
        <position position="1551"/>
    </location>
</feature>
<keyword evidence="6" id="KW-0808">Transferase</keyword>
<evidence type="ECO:0000256" key="3">
    <source>
        <dbReference type="ARBA" id="ARBA00012438"/>
    </source>
</evidence>